<name>A0AAQ3PT92_PASNO</name>
<evidence type="ECO:0000313" key="3">
    <source>
        <dbReference type="EMBL" id="WVZ55239.1"/>
    </source>
</evidence>
<dbReference type="SUPFAM" id="SSF53098">
    <property type="entry name" value="Ribonuclease H-like"/>
    <property type="match status" value="1"/>
</dbReference>
<accession>A0AAQ3PT92</accession>
<organism evidence="3 4">
    <name type="scientific">Paspalum notatum var. saurae</name>
    <dbReference type="NCBI Taxonomy" id="547442"/>
    <lineage>
        <taxon>Eukaryota</taxon>
        <taxon>Viridiplantae</taxon>
        <taxon>Streptophyta</taxon>
        <taxon>Embryophyta</taxon>
        <taxon>Tracheophyta</taxon>
        <taxon>Spermatophyta</taxon>
        <taxon>Magnoliopsida</taxon>
        <taxon>Liliopsida</taxon>
        <taxon>Poales</taxon>
        <taxon>Poaceae</taxon>
        <taxon>PACMAD clade</taxon>
        <taxon>Panicoideae</taxon>
        <taxon>Andropogonodae</taxon>
        <taxon>Paspaleae</taxon>
        <taxon>Paspalinae</taxon>
        <taxon>Paspalum</taxon>
    </lineage>
</organism>
<protein>
    <recommendedName>
        <fullName evidence="2">DUF4371 domain-containing protein</fullName>
    </recommendedName>
</protein>
<evidence type="ECO:0000259" key="2">
    <source>
        <dbReference type="Pfam" id="PF14291"/>
    </source>
</evidence>
<dbReference type="PANTHER" id="PTHR11697">
    <property type="entry name" value="GENERAL TRANSCRIPTION FACTOR 2-RELATED ZINC FINGER PROTEIN"/>
    <property type="match status" value="1"/>
</dbReference>
<feature type="region of interest" description="Disordered" evidence="1">
    <location>
        <begin position="9"/>
        <end position="51"/>
    </location>
</feature>
<dbReference type="Pfam" id="PF14291">
    <property type="entry name" value="DUF4371"/>
    <property type="match status" value="1"/>
</dbReference>
<dbReference type="InterPro" id="IPR012337">
    <property type="entry name" value="RNaseH-like_sf"/>
</dbReference>
<proteinExistence type="predicted"/>
<feature type="compositionally biased region" description="Low complexity" evidence="1">
    <location>
        <begin position="23"/>
        <end position="40"/>
    </location>
</feature>
<feature type="region of interest" description="Disordered" evidence="1">
    <location>
        <begin position="123"/>
        <end position="172"/>
    </location>
</feature>
<sequence length="682" mass="76177">MCGRVVRAASLSRNSLQRPPAPQAARTTARAASTADGTRAPSRHYYPASPGPGTGNIALYLRIAIADVLSYPSRGDHDDPGQTCPVVVLDSYIIASLFRKHAAKKLAVATSSVPPISTTPIVEEKTQGQEEDTAVGEVENPTPTPTLAEDVLPPPPPPPPQPPVYDLNGLPQDLDKSLMKHESSKAHKEAQKMFLDYINPKVGIDDKIETISGLSFRGHDESEESSNRGNFIELLKFLAVNSEEVDRYVLRHAPGNCLLTSPKIQKQIIECCALETRKKIIEELGEEYYAILADESSDISHKERLALCLRFVDRLGKPCEHFIGVVHVDDTTSLSLKKAIESKLVSHGLTMTQIRGQGYDGASNMKGEIRGLKTLIMQILPSAYYIHCFAHQLQLVLVAVAKENSDCVWFFDQVSLLLNIVGVSCKRHDMLRNTRLENIMKAIDCGELQTGSGLNKEMGLPRPGETRWGSHYKTVSNLIAMYSTIRDVLISLGNDTSLKCDWPKIHSMVGAFESFDFVFSAHLMFIVLGYTNELSQCLQRREQDIINAISLVNVAKDRMQELRSSNGWDEFFRKVILFCNKYGVKVPLMEGNYVPYGRLARFVQNQTNDDHFRREVYIGVIDQISQELDHRFDEISMELLSCMSAFSPADSFSFFDAQKIRRLAEFYPKEIFGSNLLKLTAT</sequence>
<reference evidence="3 4" key="1">
    <citation type="submission" date="2024-02" db="EMBL/GenBank/DDBJ databases">
        <title>High-quality chromosome-scale genome assembly of Pensacola bahiagrass (Paspalum notatum Flugge var. saurae).</title>
        <authorList>
            <person name="Vega J.M."/>
            <person name="Podio M."/>
            <person name="Orjuela J."/>
            <person name="Siena L.A."/>
            <person name="Pessino S.C."/>
            <person name="Combes M.C."/>
            <person name="Mariac C."/>
            <person name="Albertini E."/>
            <person name="Pupilli F."/>
            <person name="Ortiz J.P.A."/>
            <person name="Leblanc O."/>
        </authorList>
    </citation>
    <scope>NUCLEOTIDE SEQUENCE [LARGE SCALE GENOMIC DNA]</scope>
    <source>
        <strain evidence="3">R1</strain>
        <tissue evidence="3">Leaf</tissue>
    </source>
</reference>
<dbReference type="AlphaFoldDB" id="A0AAQ3PT92"/>
<evidence type="ECO:0000313" key="4">
    <source>
        <dbReference type="Proteomes" id="UP001341281"/>
    </source>
</evidence>
<dbReference type="PANTHER" id="PTHR11697:SF230">
    <property type="entry name" value="ZINC FINGER, MYM DOMAIN CONTAINING 1"/>
    <property type="match status" value="1"/>
</dbReference>
<dbReference type="EMBL" id="CP144746">
    <property type="protein sequence ID" value="WVZ55239.1"/>
    <property type="molecule type" value="Genomic_DNA"/>
</dbReference>
<dbReference type="Proteomes" id="UP001341281">
    <property type="component" value="Chromosome 02"/>
</dbReference>
<feature type="compositionally biased region" description="Pro residues" evidence="1">
    <location>
        <begin position="152"/>
        <end position="163"/>
    </location>
</feature>
<evidence type="ECO:0000256" key="1">
    <source>
        <dbReference type="SAM" id="MobiDB-lite"/>
    </source>
</evidence>
<gene>
    <name evidence="3" type="ORF">U9M48_005925</name>
</gene>
<feature type="domain" description="DUF4371" evidence="2">
    <location>
        <begin position="197"/>
        <end position="371"/>
    </location>
</feature>
<dbReference type="InterPro" id="IPR055298">
    <property type="entry name" value="AtLOH3-like"/>
</dbReference>
<dbReference type="InterPro" id="IPR025398">
    <property type="entry name" value="DUF4371"/>
</dbReference>
<keyword evidence="4" id="KW-1185">Reference proteome</keyword>